<feature type="compositionally biased region" description="Low complexity" evidence="1">
    <location>
        <begin position="374"/>
        <end position="391"/>
    </location>
</feature>
<dbReference type="AlphaFoldDB" id="A0A565CJ07"/>
<organism evidence="2 3">
    <name type="scientific">Arabis nemorensis</name>
    <dbReference type="NCBI Taxonomy" id="586526"/>
    <lineage>
        <taxon>Eukaryota</taxon>
        <taxon>Viridiplantae</taxon>
        <taxon>Streptophyta</taxon>
        <taxon>Embryophyta</taxon>
        <taxon>Tracheophyta</taxon>
        <taxon>Spermatophyta</taxon>
        <taxon>Magnoliopsida</taxon>
        <taxon>eudicotyledons</taxon>
        <taxon>Gunneridae</taxon>
        <taxon>Pentapetalae</taxon>
        <taxon>rosids</taxon>
        <taxon>malvids</taxon>
        <taxon>Brassicales</taxon>
        <taxon>Brassicaceae</taxon>
        <taxon>Arabideae</taxon>
        <taxon>Arabis</taxon>
    </lineage>
</organism>
<feature type="region of interest" description="Disordered" evidence="1">
    <location>
        <begin position="233"/>
        <end position="265"/>
    </location>
</feature>
<dbReference type="PANTHER" id="PTHR33167:SF18">
    <property type="entry name" value="GB|AAF67766.1"/>
    <property type="match status" value="1"/>
</dbReference>
<keyword evidence="3" id="KW-1185">Reference proteome</keyword>
<feature type="region of interest" description="Disordered" evidence="1">
    <location>
        <begin position="338"/>
        <end position="391"/>
    </location>
</feature>
<dbReference type="EMBL" id="CABITT030000008">
    <property type="protein sequence ID" value="VVB13635.1"/>
    <property type="molecule type" value="Genomic_DNA"/>
</dbReference>
<evidence type="ECO:0000313" key="2">
    <source>
        <dbReference type="EMBL" id="VVB13635.1"/>
    </source>
</evidence>
<reference evidence="2" key="1">
    <citation type="submission" date="2019-07" db="EMBL/GenBank/DDBJ databases">
        <authorList>
            <person name="Dittberner H."/>
        </authorList>
    </citation>
    <scope>NUCLEOTIDE SEQUENCE [LARGE SCALE GENOMIC DNA]</scope>
</reference>
<feature type="compositionally biased region" description="Polar residues" evidence="1">
    <location>
        <begin position="364"/>
        <end position="373"/>
    </location>
</feature>
<gene>
    <name evidence="2" type="ORF">ANE_LOCUS24079</name>
</gene>
<name>A0A565CJ07_9BRAS</name>
<feature type="compositionally biased region" description="Basic and acidic residues" evidence="1">
    <location>
        <begin position="239"/>
        <end position="250"/>
    </location>
</feature>
<dbReference type="Proteomes" id="UP000489600">
    <property type="component" value="Unassembled WGS sequence"/>
</dbReference>
<comment type="caution">
    <text evidence="2">The sequence shown here is derived from an EMBL/GenBank/DDBJ whole genome shotgun (WGS) entry which is preliminary data.</text>
</comment>
<proteinExistence type="predicted"/>
<accession>A0A565CJ07</accession>
<sequence length="626" mass="70911">MQHNSFFLGCNYSNSHITDATTGWSLCPVQDIDTVLTNRYGVNVNVNVDDTFSLLYRDLYVRQLKEELKHTMLVHESVFESQIHELHRLYQRQKELMMEMEVTRHNEALYLNSGFPGPRTHWMSSSVSAYHTGSFPYEEDIPNQIEAVANVAKSEKVLDLELPVFEYNGEERGFMNGEVDGVPNFLKEQSLRRMSLECGRQSNKPQLDLNEPAKIEEHSDYGFNQFLSSVTSNEIGEESDTKNEGEDSVKDSYGMDEAEGQPLSAKCQGEYGIDLNVSLLSTEGVTIVKKFVTEKPQESLSVSLHEKHGSKQSRMIVQALPCSNSILLLAKQYKPLMRGSMPGKKVKLGPSNKTLKGSDRDPHSSAQATSESQSNQMSMEKGSSSSLSKVISTRNRTNLEKKRTCEQQMNFSNCQNVVTKKRARTKRKKSRRIYLVTEGNYQEISAAKAIVDMSREPGRETSDFITSLSKNLLWLAEISSSVVEDYEIEDFDAMTLHLPLEEHKKSFRLNSADNKTAASSIVHVRQRRSRARQGKRKCKDDQHVDNSSFGTFPECEANEDLQVLEKVTEASESKWACMFPENTPPKPRDAFISSVEEKTGVDWGVIKKQRRSSRIPASDFQQMIIN</sequence>
<protein>
    <submittedName>
        <fullName evidence="2">Uncharacterized protein</fullName>
    </submittedName>
</protein>
<evidence type="ECO:0000256" key="1">
    <source>
        <dbReference type="SAM" id="MobiDB-lite"/>
    </source>
</evidence>
<dbReference type="OrthoDB" id="1928288at2759"/>
<evidence type="ECO:0000313" key="3">
    <source>
        <dbReference type="Proteomes" id="UP000489600"/>
    </source>
</evidence>
<dbReference type="PANTHER" id="PTHR33167">
    <property type="entry name" value="TRANSCRIPTION FACTOR, PUTATIVE (DUF863)-RELATED"/>
    <property type="match status" value="1"/>
</dbReference>